<organism evidence="2 4">
    <name type="scientific">Rotaria sordida</name>
    <dbReference type="NCBI Taxonomy" id="392033"/>
    <lineage>
        <taxon>Eukaryota</taxon>
        <taxon>Metazoa</taxon>
        <taxon>Spiralia</taxon>
        <taxon>Gnathifera</taxon>
        <taxon>Rotifera</taxon>
        <taxon>Eurotatoria</taxon>
        <taxon>Bdelloidea</taxon>
        <taxon>Philodinida</taxon>
        <taxon>Philodinidae</taxon>
        <taxon>Rotaria</taxon>
    </lineage>
</organism>
<reference evidence="2" key="1">
    <citation type="submission" date="2021-02" db="EMBL/GenBank/DDBJ databases">
        <authorList>
            <person name="Nowell W R."/>
        </authorList>
    </citation>
    <scope>NUCLEOTIDE SEQUENCE</scope>
</reference>
<dbReference type="SUPFAM" id="SSF47459">
    <property type="entry name" value="HLH, helix-loop-helix DNA-binding domain"/>
    <property type="match status" value="1"/>
</dbReference>
<gene>
    <name evidence="2" type="ORF">RFH988_LOCUS11001</name>
    <name evidence="3" type="ORF">ZHD862_LOCUS12095</name>
</gene>
<dbReference type="Proteomes" id="UP000663864">
    <property type="component" value="Unassembled WGS sequence"/>
</dbReference>
<evidence type="ECO:0000259" key="1">
    <source>
        <dbReference type="Pfam" id="PF00010"/>
    </source>
</evidence>
<dbReference type="EMBL" id="CAJNOT010000469">
    <property type="protein sequence ID" value="CAF0992485.1"/>
    <property type="molecule type" value="Genomic_DNA"/>
</dbReference>
<dbReference type="AlphaFoldDB" id="A0A814CFQ6"/>
<protein>
    <recommendedName>
        <fullName evidence="1">BHLH domain-containing protein</fullName>
    </recommendedName>
</protein>
<dbReference type="EMBL" id="CAJNOO010000424">
    <property type="protein sequence ID" value="CAF0939583.1"/>
    <property type="molecule type" value="Genomic_DNA"/>
</dbReference>
<dbReference type="Pfam" id="PF00010">
    <property type="entry name" value="HLH"/>
    <property type="match status" value="1"/>
</dbReference>
<sequence>MYVILNGSIQIARYTTIIDDQATIPDQFTCDIVRKLNYYIMTSTTFTNTDDNYYELGQEFKKLASLVPTIPKDECLSELEFIEIVIAYIRQLQQLLTHDQWSECLNKLASSMKNSLLSSTSSPPSSPHATNLLNQLIHESPRTQTNENSSIIRRSPLATINLDNTRLS</sequence>
<evidence type="ECO:0000313" key="3">
    <source>
        <dbReference type="EMBL" id="CAF0992485.1"/>
    </source>
</evidence>
<accession>A0A814CFQ6</accession>
<dbReference type="OrthoDB" id="10047910at2759"/>
<comment type="caution">
    <text evidence="2">The sequence shown here is derived from an EMBL/GenBank/DDBJ whole genome shotgun (WGS) entry which is preliminary data.</text>
</comment>
<dbReference type="InterPro" id="IPR036638">
    <property type="entry name" value="HLH_DNA-bd_sf"/>
</dbReference>
<evidence type="ECO:0000313" key="4">
    <source>
        <dbReference type="Proteomes" id="UP000663882"/>
    </source>
</evidence>
<dbReference type="Proteomes" id="UP000663882">
    <property type="component" value="Unassembled WGS sequence"/>
</dbReference>
<dbReference type="GO" id="GO:0046983">
    <property type="term" value="F:protein dimerization activity"/>
    <property type="evidence" value="ECO:0007669"/>
    <property type="project" value="InterPro"/>
</dbReference>
<evidence type="ECO:0000313" key="2">
    <source>
        <dbReference type="EMBL" id="CAF0939583.1"/>
    </source>
</evidence>
<dbReference type="InterPro" id="IPR011598">
    <property type="entry name" value="bHLH_dom"/>
</dbReference>
<name>A0A814CFQ6_9BILA</name>
<proteinExistence type="predicted"/>
<feature type="domain" description="BHLH" evidence="1">
    <location>
        <begin position="58"/>
        <end position="93"/>
    </location>
</feature>
<dbReference type="Gene3D" id="4.10.280.10">
    <property type="entry name" value="Helix-loop-helix DNA-binding domain"/>
    <property type="match status" value="1"/>
</dbReference>